<feature type="compositionally biased region" description="Basic and acidic residues" evidence="1">
    <location>
        <begin position="486"/>
        <end position="502"/>
    </location>
</feature>
<comment type="caution">
    <text evidence="2">The sequence shown here is derived from an EMBL/GenBank/DDBJ whole genome shotgun (WGS) entry which is preliminary data.</text>
</comment>
<accession>A0ABV8MWS3</accession>
<dbReference type="RefSeq" id="WP_378168406.1">
    <property type="nucleotide sequence ID" value="NZ_JBHSBU010000002.1"/>
</dbReference>
<feature type="compositionally biased region" description="Low complexity" evidence="1">
    <location>
        <begin position="451"/>
        <end position="480"/>
    </location>
</feature>
<evidence type="ECO:0000256" key="1">
    <source>
        <dbReference type="SAM" id="MobiDB-lite"/>
    </source>
</evidence>
<feature type="region of interest" description="Disordered" evidence="1">
    <location>
        <begin position="408"/>
        <end position="427"/>
    </location>
</feature>
<keyword evidence="3" id="KW-1185">Reference proteome</keyword>
<name>A0ABV8MWS3_9NEIS</name>
<reference evidence="3" key="1">
    <citation type="journal article" date="2019" name="Int. J. Syst. Evol. Microbiol.">
        <title>The Global Catalogue of Microorganisms (GCM) 10K type strain sequencing project: providing services to taxonomists for standard genome sequencing and annotation.</title>
        <authorList>
            <consortium name="The Broad Institute Genomics Platform"/>
            <consortium name="The Broad Institute Genome Sequencing Center for Infectious Disease"/>
            <person name="Wu L."/>
            <person name="Ma J."/>
        </authorList>
    </citation>
    <scope>NUCLEOTIDE SEQUENCE [LARGE SCALE GENOMIC DNA]</scope>
    <source>
        <strain evidence="3">LMG 29894</strain>
    </source>
</reference>
<evidence type="ECO:0000313" key="3">
    <source>
        <dbReference type="Proteomes" id="UP001595791"/>
    </source>
</evidence>
<sequence length="502" mass="54909">MKLVLAIDQAGVDVGLYRRNWRGWARVRHAWLGWREGRAQETFAEKFQATLRPLLLEWAVPPQTPCLITPSSDIGGVVESAYSEVKPEDWLELSEKLLASRLPYSVKELVHCHRLVGLKTQGKLQKARLLVYWLPRAWLADCRAVLARLGMRLVEIYPRPRLFENLTGLGNSGGICIEQSGTALALYAIDGERATTAKLTVELAPPSHLQPLTLALQGLGGERAGVYGFGLSPECEQAVRERSGHYHPTEMVRPLSDALFRQWLTGERGIWLAPERESINAKITPWAIGFAVVGLGVFASMSWYERKLNGQLKTVEDNKASIESNHRRVAAKQRELFHIQDQLGRVERFDQLASRSPLNTLALVSEHLPAEAWLTAYTFKDKTVTIEGSGLDNARLIAALEKTPLAAKPYVPPPPPKPAAKPAAAVPPGAATAPELIVSPPAAKAPPALPQPATTQPVAAQPAVASTSPQTPAATAKPSPRFLLQIDEKPTKPAPEKTGKTR</sequence>
<proteinExistence type="predicted"/>
<protein>
    <submittedName>
        <fullName evidence="2">Uncharacterized protein</fullName>
    </submittedName>
</protein>
<dbReference type="EMBL" id="JBHSBU010000002">
    <property type="protein sequence ID" value="MFC4161835.1"/>
    <property type="molecule type" value="Genomic_DNA"/>
</dbReference>
<gene>
    <name evidence="2" type="ORF">ACFOW7_21075</name>
</gene>
<organism evidence="2 3">
    <name type="scientific">Chitinimonas lacunae</name>
    <dbReference type="NCBI Taxonomy" id="1963018"/>
    <lineage>
        <taxon>Bacteria</taxon>
        <taxon>Pseudomonadati</taxon>
        <taxon>Pseudomonadota</taxon>
        <taxon>Betaproteobacteria</taxon>
        <taxon>Neisseriales</taxon>
        <taxon>Chitinibacteraceae</taxon>
        <taxon>Chitinimonas</taxon>
    </lineage>
</organism>
<evidence type="ECO:0000313" key="2">
    <source>
        <dbReference type="EMBL" id="MFC4161835.1"/>
    </source>
</evidence>
<feature type="region of interest" description="Disordered" evidence="1">
    <location>
        <begin position="440"/>
        <end position="502"/>
    </location>
</feature>
<dbReference type="Proteomes" id="UP001595791">
    <property type="component" value="Unassembled WGS sequence"/>
</dbReference>
<feature type="compositionally biased region" description="Pro residues" evidence="1">
    <location>
        <begin position="410"/>
        <end position="419"/>
    </location>
</feature>